<evidence type="ECO:0008006" key="4">
    <source>
        <dbReference type="Google" id="ProtNLM"/>
    </source>
</evidence>
<name>A0ABQ9XDG5_9EUKA</name>
<comment type="caution">
    <text evidence="2">The sequence shown here is derived from an EMBL/GenBank/DDBJ whole genome shotgun (WGS) entry which is preliminary data.</text>
</comment>
<reference evidence="2 3" key="1">
    <citation type="journal article" date="2022" name="bioRxiv">
        <title>Genomics of Preaxostyla Flagellates Illuminates Evolutionary Transitions and the Path Towards Mitochondrial Loss.</title>
        <authorList>
            <person name="Novak L.V.F."/>
            <person name="Treitli S.C."/>
            <person name="Pyrih J."/>
            <person name="Halakuc P."/>
            <person name="Pipaliya S.V."/>
            <person name="Vacek V."/>
            <person name="Brzon O."/>
            <person name="Soukal P."/>
            <person name="Eme L."/>
            <person name="Dacks J.B."/>
            <person name="Karnkowska A."/>
            <person name="Elias M."/>
            <person name="Hampl V."/>
        </authorList>
    </citation>
    <scope>NUCLEOTIDE SEQUENCE [LARGE SCALE GENOMIC DNA]</scope>
    <source>
        <strain evidence="2">NAU3</strain>
        <tissue evidence="2">Gut</tissue>
    </source>
</reference>
<feature type="region of interest" description="Disordered" evidence="1">
    <location>
        <begin position="1"/>
        <end position="27"/>
    </location>
</feature>
<evidence type="ECO:0000313" key="3">
    <source>
        <dbReference type="Proteomes" id="UP001281761"/>
    </source>
</evidence>
<dbReference type="EMBL" id="JARBJD010000170">
    <property type="protein sequence ID" value="KAK2948702.1"/>
    <property type="molecule type" value="Genomic_DNA"/>
</dbReference>
<accession>A0ABQ9XDG5</accession>
<protein>
    <recommendedName>
        <fullName evidence="4">Cyclin N-terminal domain-containing protein</fullName>
    </recommendedName>
</protein>
<keyword evidence="3" id="KW-1185">Reference proteome</keyword>
<dbReference type="Gene3D" id="1.10.472.10">
    <property type="entry name" value="Cyclin-like"/>
    <property type="match status" value="1"/>
</dbReference>
<feature type="compositionally biased region" description="Polar residues" evidence="1">
    <location>
        <begin position="1"/>
        <end position="17"/>
    </location>
</feature>
<dbReference type="Proteomes" id="UP001281761">
    <property type="component" value="Unassembled WGS sequence"/>
</dbReference>
<sequence>MQANPSIILSTPISNTPPATPTVCGKPSPNEISPLSDCIGKIANVSHVTANSRRSYVPSCHFTATHTFTPTVIHTISKHLAKCILHTHAIVSPLEHEQEILGSEAETMKSMVTSINWIFTKAIKSALFTDQEITHSFALVEKILQTHIAQFTSANPDGMEPEISKEKDNSDHFVLSTKNYGTVLICAFIISTKYLRDHPYTNRAWSDLFNIPNGVLQHSELIICHLLGFDVSVSLSVLERHFGQLVSICRA</sequence>
<gene>
    <name evidence="2" type="ORF">BLNAU_16340</name>
</gene>
<organism evidence="2 3">
    <name type="scientific">Blattamonas nauphoetae</name>
    <dbReference type="NCBI Taxonomy" id="2049346"/>
    <lineage>
        <taxon>Eukaryota</taxon>
        <taxon>Metamonada</taxon>
        <taxon>Preaxostyla</taxon>
        <taxon>Oxymonadida</taxon>
        <taxon>Blattamonas</taxon>
    </lineage>
</organism>
<evidence type="ECO:0000313" key="2">
    <source>
        <dbReference type="EMBL" id="KAK2948702.1"/>
    </source>
</evidence>
<evidence type="ECO:0000256" key="1">
    <source>
        <dbReference type="SAM" id="MobiDB-lite"/>
    </source>
</evidence>
<proteinExistence type="predicted"/>